<evidence type="ECO:0000313" key="2">
    <source>
        <dbReference type="EMBL" id="KAJ6853537.1"/>
    </source>
</evidence>
<feature type="domain" description="C2H2-type" evidence="1">
    <location>
        <begin position="18"/>
        <end position="42"/>
    </location>
</feature>
<protein>
    <submittedName>
        <fullName evidence="2">Zinc finger protein 346-like</fullName>
    </submittedName>
</protein>
<reference evidence="2" key="1">
    <citation type="journal article" date="2023" name="GigaByte">
        <title>Genome assembly of the bearded iris, Iris pallida Lam.</title>
        <authorList>
            <person name="Bruccoleri R.E."/>
            <person name="Oakeley E.J."/>
            <person name="Faust A.M.E."/>
            <person name="Altorfer M."/>
            <person name="Dessus-Babus S."/>
            <person name="Burckhardt D."/>
            <person name="Oertli M."/>
            <person name="Naumann U."/>
            <person name="Petersen F."/>
            <person name="Wong J."/>
        </authorList>
    </citation>
    <scope>NUCLEOTIDE SEQUENCE</scope>
    <source>
        <strain evidence="2">GSM-AAB239-AS_SAM_17_03QT</strain>
    </source>
</reference>
<dbReference type="SUPFAM" id="SSF57667">
    <property type="entry name" value="beta-beta-alpha zinc fingers"/>
    <property type="match status" value="1"/>
</dbReference>
<comment type="caution">
    <text evidence="2">The sequence shown here is derived from an EMBL/GenBank/DDBJ whole genome shotgun (WGS) entry which is preliminary data.</text>
</comment>
<reference evidence="2" key="2">
    <citation type="submission" date="2023-04" db="EMBL/GenBank/DDBJ databases">
        <authorList>
            <person name="Bruccoleri R.E."/>
            <person name="Oakeley E.J."/>
            <person name="Faust A.-M."/>
            <person name="Dessus-Babus S."/>
            <person name="Altorfer M."/>
            <person name="Burckhardt D."/>
            <person name="Oertli M."/>
            <person name="Naumann U."/>
            <person name="Petersen F."/>
            <person name="Wong J."/>
        </authorList>
    </citation>
    <scope>NUCLEOTIDE SEQUENCE</scope>
    <source>
        <strain evidence="2">GSM-AAB239-AS_SAM_17_03QT</strain>
        <tissue evidence="2">Leaf</tissue>
    </source>
</reference>
<dbReference type="InterPro" id="IPR036236">
    <property type="entry name" value="Znf_C2H2_sf"/>
</dbReference>
<accession>A0AAX6IL78</accession>
<gene>
    <name evidence="2" type="ORF">M6B38_249590</name>
</gene>
<dbReference type="Gene3D" id="3.30.160.60">
    <property type="entry name" value="Classic Zinc Finger"/>
    <property type="match status" value="1"/>
</dbReference>
<evidence type="ECO:0000313" key="3">
    <source>
        <dbReference type="Proteomes" id="UP001140949"/>
    </source>
</evidence>
<dbReference type="InterPro" id="IPR013087">
    <property type="entry name" value="Znf_C2H2_type"/>
</dbReference>
<proteinExistence type="predicted"/>
<name>A0AAX6IL78_IRIPA</name>
<dbReference type="Proteomes" id="UP001140949">
    <property type="component" value="Unassembled WGS sequence"/>
</dbReference>
<dbReference type="AlphaFoldDB" id="A0AAX6IL78"/>
<sequence>MMEVYEGKKIVVNEPQMLWCKECNVPCIDANSLSQHRAGKKHAAKVQALQAQNSAFGARVTYGPR</sequence>
<keyword evidence="3" id="KW-1185">Reference proteome</keyword>
<dbReference type="Pfam" id="PF12874">
    <property type="entry name" value="zf-met"/>
    <property type="match status" value="1"/>
</dbReference>
<organism evidence="2 3">
    <name type="scientific">Iris pallida</name>
    <name type="common">Sweet iris</name>
    <dbReference type="NCBI Taxonomy" id="29817"/>
    <lineage>
        <taxon>Eukaryota</taxon>
        <taxon>Viridiplantae</taxon>
        <taxon>Streptophyta</taxon>
        <taxon>Embryophyta</taxon>
        <taxon>Tracheophyta</taxon>
        <taxon>Spermatophyta</taxon>
        <taxon>Magnoliopsida</taxon>
        <taxon>Liliopsida</taxon>
        <taxon>Asparagales</taxon>
        <taxon>Iridaceae</taxon>
        <taxon>Iridoideae</taxon>
        <taxon>Irideae</taxon>
        <taxon>Iris</taxon>
    </lineage>
</organism>
<dbReference type="EMBL" id="JANAVB010000598">
    <property type="protein sequence ID" value="KAJ6853537.1"/>
    <property type="molecule type" value="Genomic_DNA"/>
</dbReference>
<evidence type="ECO:0000259" key="1">
    <source>
        <dbReference type="Pfam" id="PF12874"/>
    </source>
</evidence>